<dbReference type="eggNOG" id="ENOG502RZ25">
    <property type="taxonomic scope" value="Eukaryota"/>
</dbReference>
<reference evidence="1 2" key="1">
    <citation type="journal article" date="2011" name="Proc. Natl. Acad. Sci. U.S.A.">
        <title>Evolutionary erosion of yeast sex chromosomes by mating-type switching accidents.</title>
        <authorList>
            <person name="Gordon J.L."/>
            <person name="Armisen D."/>
            <person name="Proux-Wera E."/>
            <person name="Oheigeartaigh S.S."/>
            <person name="Byrne K.P."/>
            <person name="Wolfe K.H."/>
        </authorList>
    </citation>
    <scope>NUCLEOTIDE SEQUENCE [LARGE SCALE GENOMIC DNA]</scope>
    <source>
        <strain evidence="2">ATCC 22294 / BCRC 22015 / CBS 2517 / CECT 1963 / NBRC 1671 / NRRL Y-8276</strain>
    </source>
</reference>
<evidence type="ECO:0000313" key="2">
    <source>
        <dbReference type="Proteomes" id="UP000005220"/>
    </source>
</evidence>
<accession>H2ATG6</accession>
<keyword evidence="2" id="KW-1185">Reference proteome</keyword>
<proteinExistence type="predicted"/>
<organism evidence="1 2">
    <name type="scientific">Kazachstania africana (strain ATCC 22294 / BCRC 22015 / CBS 2517 / CECT 1963 / NBRC 1671 / NRRL Y-8276)</name>
    <name type="common">Yeast</name>
    <name type="synonym">Kluyveromyces africanus</name>
    <dbReference type="NCBI Taxonomy" id="1071382"/>
    <lineage>
        <taxon>Eukaryota</taxon>
        <taxon>Fungi</taxon>
        <taxon>Dikarya</taxon>
        <taxon>Ascomycota</taxon>
        <taxon>Saccharomycotina</taxon>
        <taxon>Saccharomycetes</taxon>
        <taxon>Saccharomycetales</taxon>
        <taxon>Saccharomycetaceae</taxon>
        <taxon>Kazachstania</taxon>
    </lineage>
</organism>
<dbReference type="Proteomes" id="UP000005220">
    <property type="component" value="Chromosome 4"/>
</dbReference>
<dbReference type="GeneID" id="13885648"/>
<dbReference type="OrthoDB" id="4096201at2759"/>
<dbReference type="InParanoid" id="H2ATG6"/>
<dbReference type="RefSeq" id="XP_003956801.1">
    <property type="nucleotide sequence ID" value="XM_003956752.1"/>
</dbReference>
<dbReference type="AlphaFoldDB" id="H2ATG6"/>
<dbReference type="EMBL" id="HE650824">
    <property type="protein sequence ID" value="CCF57666.1"/>
    <property type="molecule type" value="Genomic_DNA"/>
</dbReference>
<sequence>MASFTKRDYSEFLTPSFNSKKSKTISANALKDSIPRNSAFKPLRLLNTNIKPCSEKDSSFSTEQSEFYKDPKFNKQSFQSEVKHSGDENFNSSTCSVPVSSVVPRKVRSLSRPGSFSSSRRYLVSREDLVSRERCYDYIIQCIDEVWARYCDTTSSAEAMVYGNVNGINEQFSSHYHHSSKALTLSDDDETEYEDNESTVSFTESKYDYSDGEYDGYKSETTNATEYETDSSEHRTVSKLPDSMKLESLKCRLTKAKNDLEQFYDSDNYSDCVAFWQRWDMIKYRAVEVMEEDDDDEVVQATLEELEAGRCFYE</sequence>
<protein>
    <submittedName>
        <fullName evidence="1">Uncharacterized protein</fullName>
    </submittedName>
</protein>
<dbReference type="HOGENOM" id="CLU_063516_0_1_1"/>
<dbReference type="KEGG" id="kaf:KAFR_0D00200"/>
<evidence type="ECO:0000313" key="1">
    <source>
        <dbReference type="EMBL" id="CCF57666.1"/>
    </source>
</evidence>
<gene>
    <name evidence="1" type="primary">KAFR0D00200</name>
    <name evidence="1" type="ORF">KAFR_0D00200</name>
</gene>
<name>H2ATG6_KAZAF</name>